<feature type="transmembrane region" description="Helical" evidence="1">
    <location>
        <begin position="29"/>
        <end position="51"/>
    </location>
</feature>
<keyword evidence="1" id="KW-0472">Membrane</keyword>
<sequence>MIITIIVLAVTSYLLVFGAFYILDDGAKFYLPPMVGALVVPTLTLGSFRVITDEKTSGAVQLGILAAAFPLSIALVVAAMWTAMFARNRVDTNRSTAAQKGLAT</sequence>
<feature type="transmembrane region" description="Helical" evidence="1">
    <location>
        <begin position="63"/>
        <end position="86"/>
    </location>
</feature>
<name>Q3L9X4_RHOE4</name>
<proteinExistence type="predicted"/>
<reference evidence="2 3" key="2">
    <citation type="journal article" date="2006" name="Environ. Microbiol.">
        <title>Sequence analysis of three plasmids harboured in Rhodococcus erythropolis strain PR4.</title>
        <authorList>
            <person name="Sekine M."/>
            <person name="Tanikawa S."/>
            <person name="Omata S."/>
            <person name="Saito M."/>
            <person name="Fujisawa T."/>
            <person name="Tsukatani N."/>
            <person name="Tajima T."/>
            <person name="Sekigawa T."/>
            <person name="Kosugi H."/>
            <person name="Matsuo Y."/>
            <person name="Nishiko R."/>
            <person name="Imamura K."/>
            <person name="Ito M."/>
            <person name="Narita H."/>
            <person name="Tago S."/>
            <person name="Fujita N."/>
            <person name="Harayama S."/>
        </authorList>
    </citation>
    <scope>NUCLEOTIDE SEQUENCE [LARGE SCALE GENOMIC DNA]</scope>
    <source>
        <strain evidence="3">PR4 / NBRC 100887</strain>
        <plasmid evidence="2 3">pREL1</plasmid>
    </source>
</reference>
<reference evidence="3" key="1">
    <citation type="submission" date="2005-03" db="EMBL/GenBank/DDBJ databases">
        <title>Comparison of the complete genome sequences of Rhodococcus erythropolis PR4 and Rhodococcus opacus B4.</title>
        <authorList>
            <person name="Takarada H."/>
            <person name="Sekine M."/>
            <person name="Hosoyama A."/>
            <person name="Yamada R."/>
            <person name="Fujisawa T."/>
            <person name="Omata S."/>
            <person name="Shimizu A."/>
            <person name="Tsukatani N."/>
            <person name="Tanikawa S."/>
            <person name="Fujita N."/>
            <person name="Harayama S."/>
        </authorList>
    </citation>
    <scope>NUCLEOTIDE SEQUENCE [LARGE SCALE GENOMIC DNA]</scope>
    <source>
        <strain evidence="3">PR4 / NBRC 100887</strain>
        <plasmid evidence="3">pREL1</plasmid>
    </source>
</reference>
<dbReference type="Proteomes" id="UP000002204">
    <property type="component" value="Plasmid pREL1"/>
</dbReference>
<gene>
    <name evidence="2" type="ordered locus">RER_pREL1-00460</name>
</gene>
<evidence type="ECO:0000313" key="2">
    <source>
        <dbReference type="EMBL" id="BAE45989.1"/>
    </source>
</evidence>
<accession>Q3L9X4</accession>
<organism evidence="2 3">
    <name type="scientific">Rhodococcus erythropolis (strain PR4 / NBRC 100887)</name>
    <dbReference type="NCBI Taxonomy" id="234621"/>
    <lineage>
        <taxon>Bacteria</taxon>
        <taxon>Bacillati</taxon>
        <taxon>Actinomycetota</taxon>
        <taxon>Actinomycetes</taxon>
        <taxon>Mycobacteriales</taxon>
        <taxon>Nocardiaceae</taxon>
        <taxon>Rhodococcus</taxon>
        <taxon>Rhodococcus erythropolis group</taxon>
    </lineage>
</organism>
<protein>
    <submittedName>
        <fullName evidence="2">Hypothetical membrane protein</fullName>
    </submittedName>
</protein>
<dbReference type="EMBL" id="AP008931">
    <property type="protein sequence ID" value="BAE45989.1"/>
    <property type="molecule type" value="Genomic_DNA"/>
</dbReference>
<feature type="transmembrane region" description="Helical" evidence="1">
    <location>
        <begin position="5"/>
        <end position="23"/>
    </location>
</feature>
<dbReference type="HOGENOM" id="CLU_2248003_0_0_11"/>
<keyword evidence="1" id="KW-0812">Transmembrane</keyword>
<keyword evidence="2" id="KW-0614">Plasmid</keyword>
<dbReference type="KEGG" id="rer:RER_pREL1-00460"/>
<dbReference type="RefSeq" id="WP_011331687.1">
    <property type="nucleotide sequence ID" value="NC_007491.1"/>
</dbReference>
<dbReference type="AlphaFoldDB" id="Q3L9X4"/>
<evidence type="ECO:0000256" key="1">
    <source>
        <dbReference type="SAM" id="Phobius"/>
    </source>
</evidence>
<dbReference type="PATRIC" id="fig|234621.6.peg.172"/>
<evidence type="ECO:0000313" key="3">
    <source>
        <dbReference type="Proteomes" id="UP000002204"/>
    </source>
</evidence>
<geneLocation type="plasmid" evidence="2 3">
    <name>pREL1</name>
</geneLocation>
<keyword evidence="1" id="KW-1133">Transmembrane helix</keyword>